<dbReference type="Gene3D" id="1.10.10.60">
    <property type="entry name" value="Homeodomain-like"/>
    <property type="match status" value="2"/>
</dbReference>
<dbReference type="InterPro" id="IPR009057">
    <property type="entry name" value="Homeodomain-like_sf"/>
</dbReference>
<reference evidence="5" key="1">
    <citation type="submission" date="2017-02" db="EMBL/GenBank/DDBJ databases">
        <authorList>
            <person name="Regsiter A."/>
            <person name="William W."/>
        </authorList>
    </citation>
    <scope>NUCLEOTIDE SEQUENCE</scope>
    <source>
        <strain evidence="5">BdmA 4</strain>
    </source>
</reference>
<dbReference type="GO" id="GO:0003700">
    <property type="term" value="F:DNA-binding transcription factor activity"/>
    <property type="evidence" value="ECO:0007669"/>
    <property type="project" value="InterPro"/>
</dbReference>
<dbReference type="InterPro" id="IPR011051">
    <property type="entry name" value="RmlC_Cupin_sf"/>
</dbReference>
<dbReference type="SMART" id="SM00342">
    <property type="entry name" value="HTH_ARAC"/>
    <property type="match status" value="1"/>
</dbReference>
<dbReference type="EMBL" id="FWDO01000004">
    <property type="protein sequence ID" value="SLM18341.1"/>
    <property type="molecule type" value="Genomic_DNA"/>
</dbReference>
<protein>
    <submittedName>
        <fullName evidence="5">Putative AraC family transcriptional regulator</fullName>
    </submittedName>
</protein>
<evidence type="ECO:0000256" key="1">
    <source>
        <dbReference type="ARBA" id="ARBA00023015"/>
    </source>
</evidence>
<dbReference type="SUPFAM" id="SSF51182">
    <property type="entry name" value="RmlC-like cupins"/>
    <property type="match status" value="1"/>
</dbReference>
<dbReference type="InterPro" id="IPR020449">
    <property type="entry name" value="Tscrpt_reg_AraC-type_HTH"/>
</dbReference>
<dbReference type="SUPFAM" id="SSF46689">
    <property type="entry name" value="Homeodomain-like"/>
    <property type="match status" value="2"/>
</dbReference>
<keyword evidence="3" id="KW-0804">Transcription</keyword>
<dbReference type="PRINTS" id="PR00032">
    <property type="entry name" value="HTHARAC"/>
</dbReference>
<dbReference type="InterPro" id="IPR018060">
    <property type="entry name" value="HTH_AraC"/>
</dbReference>
<evidence type="ECO:0000313" key="5">
    <source>
        <dbReference type="EMBL" id="SLM18341.1"/>
    </source>
</evidence>
<keyword evidence="1" id="KW-0805">Transcription regulation</keyword>
<dbReference type="AlphaFoldDB" id="A0A3P3XPW5"/>
<dbReference type="PANTHER" id="PTHR43280:SF27">
    <property type="entry name" value="TRANSCRIPTIONAL REGULATOR MTLR"/>
    <property type="match status" value="1"/>
</dbReference>
<feature type="domain" description="HTH araC/xylS-type" evidence="4">
    <location>
        <begin position="174"/>
        <end position="272"/>
    </location>
</feature>
<evidence type="ECO:0000256" key="3">
    <source>
        <dbReference type="ARBA" id="ARBA00023163"/>
    </source>
</evidence>
<name>A0A3P3XPW5_9SPIR</name>
<proteinExistence type="predicted"/>
<keyword evidence="2" id="KW-0238">DNA-binding</keyword>
<dbReference type="GO" id="GO:0043565">
    <property type="term" value="F:sequence-specific DNA binding"/>
    <property type="evidence" value="ECO:0007669"/>
    <property type="project" value="InterPro"/>
</dbReference>
<organism evidence="5">
    <name type="scientific">uncultured spirochete</name>
    <dbReference type="NCBI Taxonomy" id="156406"/>
    <lineage>
        <taxon>Bacteria</taxon>
        <taxon>Pseudomonadati</taxon>
        <taxon>Spirochaetota</taxon>
        <taxon>Spirochaetia</taxon>
        <taxon>Spirochaetales</taxon>
        <taxon>environmental samples</taxon>
    </lineage>
</organism>
<gene>
    <name evidence="5" type="ORF">SPIRO4BDMA_40913</name>
</gene>
<dbReference type="PROSITE" id="PS01124">
    <property type="entry name" value="HTH_ARAC_FAMILY_2"/>
    <property type="match status" value="1"/>
</dbReference>
<evidence type="ECO:0000259" key="4">
    <source>
        <dbReference type="PROSITE" id="PS01124"/>
    </source>
</evidence>
<evidence type="ECO:0000256" key="2">
    <source>
        <dbReference type="ARBA" id="ARBA00023125"/>
    </source>
</evidence>
<dbReference type="PANTHER" id="PTHR43280">
    <property type="entry name" value="ARAC-FAMILY TRANSCRIPTIONAL REGULATOR"/>
    <property type="match status" value="1"/>
</dbReference>
<dbReference type="InterPro" id="IPR018062">
    <property type="entry name" value="HTH_AraC-typ_CS"/>
</dbReference>
<dbReference type="PROSITE" id="PS00041">
    <property type="entry name" value="HTH_ARAC_FAMILY_1"/>
    <property type="match status" value="1"/>
</dbReference>
<sequence>MNPVREIVYATPGYSFCIQYFDDRRLHFNWHYHEDIELVLIKKGEGQIHIGDLVKYYKAPAGFLIGPSLPHGLLSIGSLQGWIIQFQEKQIKYPNAPSEFTNITNAISESKKGLSFSPPVITGCLPLMDDLNGSNGLEKWLLLLKVLNTLSQDKSRELCSLLPHNQDVQTDRFEQAITQIFNEIDKTYNLEEVSRKVGMKVSSFCKTFKKRYGLSFIEYIHSIRINNAKKLLIQTKFYIDDICYESGFNNVSFFNRKFKEATGLTPSGYRKRYKEA</sequence>
<accession>A0A3P3XPW5</accession>
<dbReference type="Pfam" id="PF12833">
    <property type="entry name" value="HTH_18"/>
    <property type="match status" value="1"/>
</dbReference>